<accession>A0ACB5T845</accession>
<dbReference type="Proteomes" id="UP001165064">
    <property type="component" value="Unassembled WGS sequence"/>
</dbReference>
<protein>
    <submittedName>
        <fullName evidence="1">Unnamed protein product</fullName>
    </submittedName>
</protein>
<dbReference type="EMBL" id="BSXS01004068">
    <property type="protein sequence ID" value="GME82416.1"/>
    <property type="molecule type" value="Genomic_DNA"/>
</dbReference>
<reference evidence="1" key="1">
    <citation type="submission" date="2023-04" db="EMBL/GenBank/DDBJ databases">
        <title>Ambrosiozyma monospora NBRC 10751.</title>
        <authorList>
            <person name="Ichikawa N."/>
            <person name="Sato H."/>
            <person name="Tonouchi N."/>
        </authorList>
    </citation>
    <scope>NUCLEOTIDE SEQUENCE</scope>
    <source>
        <strain evidence="1">NBRC 10751</strain>
    </source>
</reference>
<evidence type="ECO:0000313" key="2">
    <source>
        <dbReference type="Proteomes" id="UP001165064"/>
    </source>
</evidence>
<keyword evidence="2" id="KW-1185">Reference proteome</keyword>
<gene>
    <name evidence="1" type="ORF">Amon02_000550700</name>
</gene>
<proteinExistence type="predicted"/>
<evidence type="ECO:0000313" key="1">
    <source>
        <dbReference type="EMBL" id="GME82416.1"/>
    </source>
</evidence>
<sequence length="157" mass="18004">MSNGDVKMKKRNYSKQINYSTLLWKAFGSDGGISMKYLVSNKPGLRFKPCSKNLKHYLMRYLNSHGVLPPASVQIQPHTRTQAQFQQQQQFQSPQQQQQAGANGGGPQPMVDQRLMFELNLLVEFLNMCFVWNRDSRSSCDDLLKSRFIYGTYGNSI</sequence>
<organism evidence="1 2">
    <name type="scientific">Ambrosiozyma monospora</name>
    <name type="common">Yeast</name>
    <name type="synonym">Endomycopsis monosporus</name>
    <dbReference type="NCBI Taxonomy" id="43982"/>
    <lineage>
        <taxon>Eukaryota</taxon>
        <taxon>Fungi</taxon>
        <taxon>Dikarya</taxon>
        <taxon>Ascomycota</taxon>
        <taxon>Saccharomycotina</taxon>
        <taxon>Pichiomycetes</taxon>
        <taxon>Pichiales</taxon>
        <taxon>Pichiaceae</taxon>
        <taxon>Ambrosiozyma</taxon>
    </lineage>
</organism>
<comment type="caution">
    <text evidence="1">The sequence shown here is derived from an EMBL/GenBank/DDBJ whole genome shotgun (WGS) entry which is preliminary data.</text>
</comment>
<name>A0ACB5T845_AMBMO</name>